<evidence type="ECO:0000259" key="1">
    <source>
        <dbReference type="Pfam" id="PF08279"/>
    </source>
</evidence>
<reference evidence="4 5" key="1">
    <citation type="submission" date="2020-08" db="EMBL/GenBank/DDBJ databases">
        <title>Sequencing the genomes of 1000 actinobacteria strains.</title>
        <authorList>
            <person name="Klenk H.-P."/>
        </authorList>
    </citation>
    <scope>NUCLEOTIDE SEQUENCE [LARGE SCALE GENOMIC DNA]</scope>
    <source>
        <strain evidence="4 5">DSM 45518</strain>
    </source>
</reference>
<evidence type="ECO:0000313" key="5">
    <source>
        <dbReference type="Proteomes" id="UP000542742"/>
    </source>
</evidence>
<dbReference type="InterPro" id="IPR013196">
    <property type="entry name" value="HTH_11"/>
</dbReference>
<dbReference type="PROSITE" id="PS52050">
    <property type="entry name" value="WYL"/>
    <property type="match status" value="1"/>
</dbReference>
<name>A0A7W7G0L1_9ACTN</name>
<dbReference type="Gene3D" id="1.10.10.10">
    <property type="entry name" value="Winged helix-like DNA-binding domain superfamily/Winged helix DNA-binding domain"/>
    <property type="match status" value="1"/>
</dbReference>
<dbReference type="Pfam" id="PF13280">
    <property type="entry name" value="WYL"/>
    <property type="match status" value="1"/>
</dbReference>
<keyword evidence="4" id="KW-0238">DNA-binding</keyword>
<sequence length="308" mass="33523">MSTGRVLALLEILQGGGTRTAADLAARLEVDERTVRRYVGHLLDLDVPVEAVRGRYGGYRLAPGFRMPPLMLTDEEALAVLLSLNSAAGEAAGSAAAKVRRVLPKALQARMAAVFASTEFTAVRAATGTPETSTLLRLAEAARQRRSQLIGYSDRAGRDSERTLCPYGIVAHHGRWYVTGHDGSSGELRTFRLDRIGWVRPTGETFDVPDDFQPATTVLAGLAGTPWRHRVVVRVNGSADDVRARLPRGLATVEPGAEHGWVVVRLRAERLDWLPGVLGGLRLPFVVREPAELGDLVRTWARNLTGRQ</sequence>
<proteinExistence type="predicted"/>
<dbReference type="PANTHER" id="PTHR34580">
    <property type="match status" value="1"/>
</dbReference>
<dbReference type="EMBL" id="JACHMF010000001">
    <property type="protein sequence ID" value="MBB4691270.1"/>
    <property type="molecule type" value="Genomic_DNA"/>
</dbReference>
<dbReference type="GO" id="GO:0003677">
    <property type="term" value="F:DNA binding"/>
    <property type="evidence" value="ECO:0007669"/>
    <property type="project" value="UniProtKB-KW"/>
</dbReference>
<dbReference type="RefSeq" id="WP_184950106.1">
    <property type="nucleotide sequence ID" value="NZ_BOMC01000006.1"/>
</dbReference>
<dbReference type="InterPro" id="IPR051534">
    <property type="entry name" value="CBASS_pafABC_assoc_protein"/>
</dbReference>
<dbReference type="SUPFAM" id="SSF46785">
    <property type="entry name" value="Winged helix' DNA-binding domain"/>
    <property type="match status" value="1"/>
</dbReference>
<evidence type="ECO:0000313" key="4">
    <source>
        <dbReference type="EMBL" id="MBB4691270.1"/>
    </source>
</evidence>
<feature type="domain" description="WYL" evidence="2">
    <location>
        <begin position="134"/>
        <end position="198"/>
    </location>
</feature>
<feature type="domain" description="WCX" evidence="3">
    <location>
        <begin position="228"/>
        <end position="304"/>
    </location>
</feature>
<dbReference type="Pfam" id="PF25583">
    <property type="entry name" value="WCX"/>
    <property type="match status" value="1"/>
</dbReference>
<dbReference type="Proteomes" id="UP000542742">
    <property type="component" value="Unassembled WGS sequence"/>
</dbReference>
<comment type="caution">
    <text evidence="4">The sequence shown here is derived from an EMBL/GenBank/DDBJ whole genome shotgun (WGS) entry which is preliminary data.</text>
</comment>
<dbReference type="InterPro" id="IPR026881">
    <property type="entry name" value="WYL_dom"/>
</dbReference>
<keyword evidence="5" id="KW-1185">Reference proteome</keyword>
<dbReference type="InterPro" id="IPR036388">
    <property type="entry name" value="WH-like_DNA-bd_sf"/>
</dbReference>
<evidence type="ECO:0000259" key="3">
    <source>
        <dbReference type="Pfam" id="PF25583"/>
    </source>
</evidence>
<dbReference type="AlphaFoldDB" id="A0A7W7G0L1"/>
<dbReference type="Pfam" id="PF08279">
    <property type="entry name" value="HTH_11"/>
    <property type="match status" value="1"/>
</dbReference>
<dbReference type="PANTHER" id="PTHR34580:SF3">
    <property type="entry name" value="PROTEIN PAFB"/>
    <property type="match status" value="1"/>
</dbReference>
<feature type="domain" description="Helix-turn-helix type 11" evidence="1">
    <location>
        <begin position="5"/>
        <end position="60"/>
    </location>
</feature>
<gene>
    <name evidence="4" type="ORF">BKA14_001418</name>
</gene>
<accession>A0A7W7G0L1</accession>
<evidence type="ECO:0000259" key="2">
    <source>
        <dbReference type="Pfam" id="PF13280"/>
    </source>
</evidence>
<dbReference type="InterPro" id="IPR057727">
    <property type="entry name" value="WCX_dom"/>
</dbReference>
<dbReference type="InterPro" id="IPR036390">
    <property type="entry name" value="WH_DNA-bd_sf"/>
</dbReference>
<organism evidence="4 5">
    <name type="scientific">Paractinoplanes abujensis</name>
    <dbReference type="NCBI Taxonomy" id="882441"/>
    <lineage>
        <taxon>Bacteria</taxon>
        <taxon>Bacillati</taxon>
        <taxon>Actinomycetota</taxon>
        <taxon>Actinomycetes</taxon>
        <taxon>Micromonosporales</taxon>
        <taxon>Micromonosporaceae</taxon>
        <taxon>Paractinoplanes</taxon>
    </lineage>
</organism>
<protein>
    <submittedName>
        <fullName evidence="4">Putative DNA-binding transcriptional regulator YafY</fullName>
    </submittedName>
</protein>